<name>A0A7C8IVK3_9PEZI</name>
<dbReference type="Proteomes" id="UP000481858">
    <property type="component" value="Unassembled WGS sequence"/>
</dbReference>
<proteinExistence type="predicted"/>
<sequence>MMGEIHLRANWLLVWIGEPDKVSQRSGESSGVLQSQFRAKYLSLNNLATPGKFARVRSLYDTICATTPHWHQKEVLERQEAQDAVILDYLARKADPGDADPRQGVRLLAMMPRETSAFLHPNYTEEIADNFVKAIYCIIGWMPHPTKNIEVSIVKNTNGKKRETGLKIQIQNEIYRPLTDGPRLGQKSLHGPLNIVPKITKARHASILNLEIRCAILSVPEIKASPGLLPPPTIVSENIDLNPTGKMESI</sequence>
<dbReference type="AlphaFoldDB" id="A0A7C8IVK3"/>
<gene>
    <name evidence="1" type="ORF">GQX73_g2</name>
</gene>
<dbReference type="InParanoid" id="A0A7C8IVK3"/>
<evidence type="ECO:0000313" key="1">
    <source>
        <dbReference type="EMBL" id="KAF2973409.1"/>
    </source>
</evidence>
<protein>
    <submittedName>
        <fullName evidence="1">Uncharacterized protein</fullName>
    </submittedName>
</protein>
<organism evidence="1 2">
    <name type="scientific">Xylaria multiplex</name>
    <dbReference type="NCBI Taxonomy" id="323545"/>
    <lineage>
        <taxon>Eukaryota</taxon>
        <taxon>Fungi</taxon>
        <taxon>Dikarya</taxon>
        <taxon>Ascomycota</taxon>
        <taxon>Pezizomycotina</taxon>
        <taxon>Sordariomycetes</taxon>
        <taxon>Xylariomycetidae</taxon>
        <taxon>Xylariales</taxon>
        <taxon>Xylariaceae</taxon>
        <taxon>Xylaria</taxon>
    </lineage>
</organism>
<evidence type="ECO:0000313" key="2">
    <source>
        <dbReference type="Proteomes" id="UP000481858"/>
    </source>
</evidence>
<accession>A0A7C8IVK3</accession>
<dbReference type="EMBL" id="WUBL01000001">
    <property type="protein sequence ID" value="KAF2973409.1"/>
    <property type="molecule type" value="Genomic_DNA"/>
</dbReference>
<comment type="caution">
    <text evidence="1">The sequence shown here is derived from an EMBL/GenBank/DDBJ whole genome shotgun (WGS) entry which is preliminary data.</text>
</comment>
<reference evidence="1 2" key="1">
    <citation type="submission" date="2019-12" db="EMBL/GenBank/DDBJ databases">
        <title>Draft genome sequence of the ascomycete Xylaria multiplex DSM 110363.</title>
        <authorList>
            <person name="Buettner E."/>
            <person name="Kellner H."/>
        </authorList>
    </citation>
    <scope>NUCLEOTIDE SEQUENCE [LARGE SCALE GENOMIC DNA]</scope>
    <source>
        <strain evidence="1 2">DSM 110363</strain>
    </source>
</reference>
<keyword evidence="2" id="KW-1185">Reference proteome</keyword>
<dbReference type="OrthoDB" id="4753507at2759"/>